<name>A0AAW0Z495_9TREE</name>
<feature type="compositionally biased region" description="Low complexity" evidence="1">
    <location>
        <begin position="9"/>
        <end position="32"/>
    </location>
</feature>
<protein>
    <submittedName>
        <fullName evidence="2">Uncharacterized protein</fullName>
    </submittedName>
</protein>
<evidence type="ECO:0000313" key="2">
    <source>
        <dbReference type="EMBL" id="KAK8865783.1"/>
    </source>
</evidence>
<comment type="caution">
    <text evidence="2">The sequence shown here is derived from an EMBL/GenBank/DDBJ whole genome shotgun (WGS) entry which is preliminary data.</text>
</comment>
<reference evidence="2 3" key="1">
    <citation type="journal article" date="2024" name="bioRxiv">
        <title>Comparative genomics of Cryptococcus and Kwoniella reveals pathogenesis evolution and contrasting karyotype dynamics via intercentromeric recombination or chromosome fusion.</title>
        <authorList>
            <person name="Coelho M.A."/>
            <person name="David-Palma M."/>
            <person name="Shea T."/>
            <person name="Bowers K."/>
            <person name="McGinley-Smith S."/>
            <person name="Mohammad A.W."/>
            <person name="Gnirke A."/>
            <person name="Yurkov A.M."/>
            <person name="Nowrousian M."/>
            <person name="Sun S."/>
            <person name="Cuomo C.A."/>
            <person name="Heitman J."/>
        </authorList>
    </citation>
    <scope>NUCLEOTIDE SEQUENCE [LARGE SCALE GENOMIC DNA]</scope>
    <source>
        <strain evidence="2 3">CBS 13917</strain>
    </source>
</reference>
<keyword evidence="3" id="KW-1185">Reference proteome</keyword>
<dbReference type="GeneID" id="92178189"/>
<proteinExistence type="predicted"/>
<feature type="region of interest" description="Disordered" evidence="1">
    <location>
        <begin position="1"/>
        <end position="36"/>
    </location>
</feature>
<gene>
    <name evidence="2" type="ORF">IAR55_000930</name>
</gene>
<dbReference type="EMBL" id="JBCAWK010000002">
    <property type="protein sequence ID" value="KAK8865783.1"/>
    <property type="molecule type" value="Genomic_DNA"/>
</dbReference>
<dbReference type="AlphaFoldDB" id="A0AAW0Z495"/>
<feature type="compositionally biased region" description="Acidic residues" evidence="1">
    <location>
        <begin position="227"/>
        <end position="236"/>
    </location>
</feature>
<dbReference type="RefSeq" id="XP_066805262.1">
    <property type="nucleotide sequence ID" value="XM_066944061.1"/>
</dbReference>
<feature type="region of interest" description="Disordered" evidence="1">
    <location>
        <begin position="222"/>
        <end position="247"/>
    </location>
</feature>
<evidence type="ECO:0000313" key="3">
    <source>
        <dbReference type="Proteomes" id="UP001388673"/>
    </source>
</evidence>
<dbReference type="KEGG" id="kne:92178189"/>
<evidence type="ECO:0000256" key="1">
    <source>
        <dbReference type="SAM" id="MobiDB-lite"/>
    </source>
</evidence>
<sequence>MSRLASLTPSRSRARNSQSPSPSPAQSPSLQPTETTHHRMLKLVLAEIRNVLRTWDELVMIDGFKAAKGCVDEATEMDNLIGVDERPERPEIGPHLASLYTHRIALKTVLTKLDNNLGKLNTLADQAEKILFAACQREGMDFVFIEPLWLTWTLEQFINSLSPLISLHTSHLATINTLSSTILDPSTSFDDARFTLEAYRDIATGGERYQSTREWEELIDLELGAGGEEDEDEDEVEMKKSRRKGKR</sequence>
<accession>A0AAW0Z495</accession>
<dbReference type="Proteomes" id="UP001388673">
    <property type="component" value="Unassembled WGS sequence"/>
</dbReference>
<organism evidence="2 3">
    <name type="scientific">Kwoniella newhampshirensis</name>
    <dbReference type="NCBI Taxonomy" id="1651941"/>
    <lineage>
        <taxon>Eukaryota</taxon>
        <taxon>Fungi</taxon>
        <taxon>Dikarya</taxon>
        <taxon>Basidiomycota</taxon>
        <taxon>Agaricomycotina</taxon>
        <taxon>Tremellomycetes</taxon>
        <taxon>Tremellales</taxon>
        <taxon>Cryptococcaceae</taxon>
        <taxon>Kwoniella</taxon>
    </lineage>
</organism>